<dbReference type="GO" id="GO:0004497">
    <property type="term" value="F:monooxygenase activity"/>
    <property type="evidence" value="ECO:0007669"/>
    <property type="project" value="UniProtKB-KW"/>
</dbReference>
<dbReference type="AlphaFoldDB" id="A0A9Y2IPF2"/>
<dbReference type="GO" id="GO:0020037">
    <property type="term" value="F:heme binding"/>
    <property type="evidence" value="ECO:0007669"/>
    <property type="project" value="InterPro"/>
</dbReference>
<protein>
    <submittedName>
        <fullName evidence="10">Cytochrome P450</fullName>
    </submittedName>
</protein>
<comment type="function">
    <text evidence="8">Involved in the coupling of aromatic side chains of the heptapeptide of vancomycin.</text>
</comment>
<proteinExistence type="inferred from homology"/>
<keyword evidence="4 9" id="KW-0479">Metal-binding</keyword>
<dbReference type="Proteomes" id="UP001236014">
    <property type="component" value="Chromosome"/>
</dbReference>
<dbReference type="Pfam" id="PF00067">
    <property type="entry name" value="p450"/>
    <property type="match status" value="1"/>
</dbReference>
<comment type="pathway">
    <text evidence="1">Antibiotic biosynthesis; vancomycin biosynthesis.</text>
</comment>
<dbReference type="SUPFAM" id="SSF48264">
    <property type="entry name" value="Cytochrome P450"/>
    <property type="match status" value="1"/>
</dbReference>
<dbReference type="GO" id="GO:0016705">
    <property type="term" value="F:oxidoreductase activity, acting on paired donors, with incorporation or reduction of molecular oxygen"/>
    <property type="evidence" value="ECO:0007669"/>
    <property type="project" value="InterPro"/>
</dbReference>
<dbReference type="PANTHER" id="PTHR46696">
    <property type="entry name" value="P450, PUTATIVE (EUROFUNG)-RELATED"/>
    <property type="match status" value="1"/>
</dbReference>
<sequence>MDQLQAYVLDVDGTDIQAEGARLREGGSAVVVELPGGVRAWAVGHAGTLKSLLTDSRVSKDPRQHWAAWKEDRIAADWPLRLWVSVQNMFTAYGSDHRRLRSLVASGFTAKRTMELKPWVERITATLLDEVASLGRANGVVDLRGAFAYQLPVEVICRLFGVDDSQRAGLRKVVDTVFDTTTTPEAAQANAEDMYRILTGLAEQKRAQPGDDVTSAIIQADSVRFGRLTDAEVVDTLILMLTAGHETTVNLLDQAMTAMLTHPEQLALVRSGERPWSDVVEETLRWQAPVAYLPLRYAVTDIDLGDVVIPEGDAILAAYAAAGRDEAEYGETAGEFDITRGVKQHLAFGHGIHHCLGAPLARLEATTALRMLFERFPELAFAQPSTRLVPMSSFLSNGHAELPVRLGRDASL</sequence>
<dbReference type="CDD" id="cd11029">
    <property type="entry name" value="CYP107-like"/>
    <property type="match status" value="1"/>
</dbReference>
<gene>
    <name evidence="10" type="ORF">QRX50_19095</name>
</gene>
<evidence type="ECO:0000256" key="9">
    <source>
        <dbReference type="RuleBase" id="RU000461"/>
    </source>
</evidence>
<dbReference type="InterPro" id="IPR002397">
    <property type="entry name" value="Cyt_P450_B"/>
</dbReference>
<evidence type="ECO:0000256" key="3">
    <source>
        <dbReference type="ARBA" id="ARBA00022617"/>
    </source>
</evidence>
<evidence type="ECO:0000313" key="10">
    <source>
        <dbReference type="EMBL" id="WIX82731.1"/>
    </source>
</evidence>
<dbReference type="Gene3D" id="1.10.630.10">
    <property type="entry name" value="Cytochrome P450"/>
    <property type="match status" value="1"/>
</dbReference>
<keyword evidence="6 9" id="KW-0408">Iron</keyword>
<keyword evidence="11" id="KW-1185">Reference proteome</keyword>
<evidence type="ECO:0000256" key="7">
    <source>
        <dbReference type="ARBA" id="ARBA00023033"/>
    </source>
</evidence>
<dbReference type="RefSeq" id="WP_285973296.1">
    <property type="nucleotide sequence ID" value="NZ_CP127294.1"/>
</dbReference>
<keyword evidence="3 9" id="KW-0349">Heme</keyword>
<evidence type="ECO:0000256" key="5">
    <source>
        <dbReference type="ARBA" id="ARBA00023002"/>
    </source>
</evidence>
<evidence type="ECO:0000256" key="1">
    <source>
        <dbReference type="ARBA" id="ARBA00004660"/>
    </source>
</evidence>
<evidence type="ECO:0000256" key="4">
    <source>
        <dbReference type="ARBA" id="ARBA00022723"/>
    </source>
</evidence>
<dbReference type="GO" id="GO:0005506">
    <property type="term" value="F:iron ion binding"/>
    <property type="evidence" value="ECO:0007669"/>
    <property type="project" value="InterPro"/>
</dbReference>
<evidence type="ECO:0000256" key="2">
    <source>
        <dbReference type="ARBA" id="ARBA00010617"/>
    </source>
</evidence>
<accession>A0A9Y2IPF2</accession>
<dbReference type="InterPro" id="IPR001128">
    <property type="entry name" value="Cyt_P450"/>
</dbReference>
<dbReference type="KEGG" id="acab:QRX50_19095"/>
<dbReference type="InterPro" id="IPR036396">
    <property type="entry name" value="Cyt_P450_sf"/>
</dbReference>
<keyword evidence="5 9" id="KW-0560">Oxidoreductase</keyword>
<organism evidence="10 11">
    <name type="scientific">Amycolatopsis carbonis</name>
    <dbReference type="NCBI Taxonomy" id="715471"/>
    <lineage>
        <taxon>Bacteria</taxon>
        <taxon>Bacillati</taxon>
        <taxon>Actinomycetota</taxon>
        <taxon>Actinomycetes</taxon>
        <taxon>Pseudonocardiales</taxon>
        <taxon>Pseudonocardiaceae</taxon>
        <taxon>Amycolatopsis</taxon>
    </lineage>
</organism>
<dbReference type="PANTHER" id="PTHR46696:SF1">
    <property type="entry name" value="CYTOCHROME P450 YJIB-RELATED"/>
    <property type="match status" value="1"/>
</dbReference>
<name>A0A9Y2IPF2_9PSEU</name>
<evidence type="ECO:0000313" key="11">
    <source>
        <dbReference type="Proteomes" id="UP001236014"/>
    </source>
</evidence>
<dbReference type="InterPro" id="IPR017972">
    <property type="entry name" value="Cyt_P450_CS"/>
</dbReference>
<keyword evidence="7 9" id="KW-0503">Monooxygenase</keyword>
<evidence type="ECO:0000256" key="6">
    <source>
        <dbReference type="ARBA" id="ARBA00023004"/>
    </source>
</evidence>
<dbReference type="PRINTS" id="PR00385">
    <property type="entry name" value="P450"/>
</dbReference>
<dbReference type="EMBL" id="CP127294">
    <property type="protein sequence ID" value="WIX82731.1"/>
    <property type="molecule type" value="Genomic_DNA"/>
</dbReference>
<dbReference type="PROSITE" id="PS00086">
    <property type="entry name" value="CYTOCHROME_P450"/>
    <property type="match status" value="1"/>
</dbReference>
<comment type="similarity">
    <text evidence="2 9">Belongs to the cytochrome P450 family.</text>
</comment>
<reference evidence="10 11" key="1">
    <citation type="submission" date="2023-06" db="EMBL/GenBank/DDBJ databases">
        <authorList>
            <person name="Oyuntsetseg B."/>
            <person name="Kim S.B."/>
        </authorList>
    </citation>
    <scope>NUCLEOTIDE SEQUENCE [LARGE SCALE GENOMIC DNA]</scope>
    <source>
        <strain evidence="10 11">2-15</strain>
    </source>
</reference>
<evidence type="ECO:0000256" key="8">
    <source>
        <dbReference type="ARBA" id="ARBA00055433"/>
    </source>
</evidence>
<dbReference type="PRINTS" id="PR00359">
    <property type="entry name" value="BP450"/>
</dbReference>
<dbReference type="FunFam" id="1.10.630.10:FF:000018">
    <property type="entry name" value="Cytochrome P450 monooxygenase"/>
    <property type="match status" value="1"/>
</dbReference>